<dbReference type="SUPFAM" id="SSF46689">
    <property type="entry name" value="Homeodomain-like"/>
    <property type="match status" value="1"/>
</dbReference>
<keyword evidence="1 2" id="KW-0238">DNA-binding</keyword>
<dbReference type="eggNOG" id="COG1309">
    <property type="taxonomic scope" value="Bacteria"/>
</dbReference>
<dbReference type="OrthoDB" id="9789566at2"/>
<dbReference type="AlphaFoldDB" id="W0ENN5"/>
<protein>
    <submittedName>
        <fullName evidence="5">TetR family transcriptional regulator</fullName>
    </submittedName>
</protein>
<gene>
    <name evidence="5" type="ORF">BARVI_06210</name>
</gene>
<evidence type="ECO:0000256" key="1">
    <source>
        <dbReference type="ARBA" id="ARBA00023125"/>
    </source>
</evidence>
<dbReference type="GeneID" id="90529013"/>
<dbReference type="RefSeq" id="WP_025278377.1">
    <property type="nucleotide sequence ID" value="NZ_CP007034.1"/>
</dbReference>
<feature type="domain" description="HTH tetR-type" evidence="4">
    <location>
        <begin position="16"/>
        <end position="76"/>
    </location>
</feature>
<dbReference type="Gene3D" id="1.10.357.10">
    <property type="entry name" value="Tetracycline Repressor, domain 2"/>
    <property type="match status" value="1"/>
</dbReference>
<dbReference type="PANTHER" id="PTHR30328">
    <property type="entry name" value="TRANSCRIPTIONAL REPRESSOR"/>
    <property type="match status" value="1"/>
</dbReference>
<organism evidence="5 6">
    <name type="scientific">Barnesiella viscericola DSM 18177</name>
    <dbReference type="NCBI Taxonomy" id="880074"/>
    <lineage>
        <taxon>Bacteria</taxon>
        <taxon>Pseudomonadati</taxon>
        <taxon>Bacteroidota</taxon>
        <taxon>Bacteroidia</taxon>
        <taxon>Bacteroidales</taxon>
        <taxon>Barnesiellaceae</taxon>
        <taxon>Barnesiella</taxon>
    </lineage>
</organism>
<evidence type="ECO:0000259" key="4">
    <source>
        <dbReference type="PROSITE" id="PS50977"/>
    </source>
</evidence>
<dbReference type="InterPro" id="IPR001647">
    <property type="entry name" value="HTH_TetR"/>
</dbReference>
<feature type="domain" description="CRAL-TRIO" evidence="3">
    <location>
        <begin position="50"/>
        <end position="214"/>
    </location>
</feature>
<evidence type="ECO:0000313" key="5">
    <source>
        <dbReference type="EMBL" id="AHF12440.1"/>
    </source>
</evidence>
<dbReference type="HOGENOM" id="CLU_069356_1_4_10"/>
<evidence type="ECO:0000313" key="6">
    <source>
        <dbReference type="Proteomes" id="UP000018901"/>
    </source>
</evidence>
<feature type="DNA-binding region" description="H-T-H motif" evidence="2">
    <location>
        <begin position="39"/>
        <end position="58"/>
    </location>
</feature>
<dbReference type="STRING" id="880074.BARVI_06210"/>
<dbReference type="PROSITE" id="PS50191">
    <property type="entry name" value="CRAL_TRIO"/>
    <property type="match status" value="1"/>
</dbReference>
<sequence>MRPQPTRTVPKSGTTENIESRIIEAAKQEFIEKGFEQTSMSDIAAVVGINRPTLHYYFRTKDKMFQAVFASIVSNFLPHIDAIFSKQEPFEKKLGEIIDVYFDIFTANPLLPKFIIGEIHRDVDHLIDTLYILKFDQYLHHIGELLQQEIDRNHLKKVPLQFIFMTFYSQLTFPFLSHNLSKRLFFHDNPEEYTRFLAEWKQHIIAQITRLLYP</sequence>
<evidence type="ECO:0000259" key="3">
    <source>
        <dbReference type="PROSITE" id="PS50191"/>
    </source>
</evidence>
<dbReference type="KEGG" id="bvs:BARVI_06210"/>
<dbReference type="Proteomes" id="UP000018901">
    <property type="component" value="Chromosome"/>
</dbReference>
<proteinExistence type="predicted"/>
<accession>W0ENN5</accession>
<dbReference type="GO" id="GO:0003677">
    <property type="term" value="F:DNA binding"/>
    <property type="evidence" value="ECO:0007669"/>
    <property type="project" value="UniProtKB-UniRule"/>
</dbReference>
<keyword evidence="6" id="KW-1185">Reference proteome</keyword>
<dbReference type="SUPFAM" id="SSF48498">
    <property type="entry name" value="Tetracyclin repressor-like, C-terminal domain"/>
    <property type="match status" value="1"/>
</dbReference>
<dbReference type="PATRIC" id="fig|880074.11.peg.1302"/>
<dbReference type="InterPro" id="IPR036271">
    <property type="entry name" value="Tet_transcr_reg_TetR-rel_C_sf"/>
</dbReference>
<dbReference type="InterPro" id="IPR050109">
    <property type="entry name" value="HTH-type_TetR-like_transc_reg"/>
</dbReference>
<reference evidence="5 6" key="1">
    <citation type="submission" date="2013-12" db="EMBL/GenBank/DDBJ databases">
        <authorList>
            <consortium name="DOE Joint Genome Institute"/>
            <person name="Eisen J."/>
            <person name="Huntemann M."/>
            <person name="Han J."/>
            <person name="Chen A."/>
            <person name="Kyrpides N."/>
            <person name="Mavromatis K."/>
            <person name="Markowitz V."/>
            <person name="Palaniappan K."/>
            <person name="Ivanova N."/>
            <person name="Schaumberg A."/>
            <person name="Pati A."/>
            <person name="Liolios K."/>
            <person name="Nordberg H.P."/>
            <person name="Cantor M.N."/>
            <person name="Hua S.X."/>
            <person name="Woyke T."/>
        </authorList>
    </citation>
    <scope>NUCLEOTIDE SEQUENCE [LARGE SCALE GENOMIC DNA]</scope>
    <source>
        <strain evidence="6">DSM 18177</strain>
    </source>
</reference>
<dbReference type="PROSITE" id="PS50977">
    <property type="entry name" value="HTH_TETR_2"/>
    <property type="match status" value="1"/>
</dbReference>
<dbReference type="InterPro" id="IPR001251">
    <property type="entry name" value="CRAL-TRIO_dom"/>
</dbReference>
<dbReference type="InterPro" id="IPR023772">
    <property type="entry name" value="DNA-bd_HTH_TetR-type_CS"/>
</dbReference>
<evidence type="ECO:0000256" key="2">
    <source>
        <dbReference type="PROSITE-ProRule" id="PRU00335"/>
    </source>
</evidence>
<dbReference type="PROSITE" id="PS01081">
    <property type="entry name" value="HTH_TETR_1"/>
    <property type="match status" value="1"/>
</dbReference>
<dbReference type="PRINTS" id="PR00455">
    <property type="entry name" value="HTHTETR"/>
</dbReference>
<dbReference type="InterPro" id="IPR009057">
    <property type="entry name" value="Homeodomain-like_sf"/>
</dbReference>
<dbReference type="Pfam" id="PF00440">
    <property type="entry name" value="TetR_N"/>
    <property type="match status" value="1"/>
</dbReference>
<name>W0ENN5_9BACT</name>
<dbReference type="PANTHER" id="PTHR30328:SF54">
    <property type="entry name" value="HTH-TYPE TRANSCRIPTIONAL REPRESSOR SCO4008"/>
    <property type="match status" value="1"/>
</dbReference>
<dbReference type="EMBL" id="CP007034">
    <property type="protein sequence ID" value="AHF12440.1"/>
    <property type="molecule type" value="Genomic_DNA"/>
</dbReference>